<comment type="caution">
    <text evidence="8">The sequence shown here is derived from an EMBL/GenBank/DDBJ whole genome shotgun (WGS) entry which is preliminary data.</text>
</comment>
<feature type="active site" description="Proton acceptor" evidence="4">
    <location>
        <position position="448"/>
    </location>
</feature>
<evidence type="ECO:0000256" key="2">
    <source>
        <dbReference type="ARBA" id="ARBA00022679"/>
    </source>
</evidence>
<gene>
    <name evidence="8" type="ORF">IWQ62_005385</name>
</gene>
<feature type="transmembrane region" description="Helical" evidence="6">
    <location>
        <begin position="229"/>
        <end position="248"/>
    </location>
</feature>
<reference evidence="8" key="1">
    <citation type="submission" date="2022-07" db="EMBL/GenBank/DDBJ databases">
        <title>Phylogenomic reconstructions and comparative analyses of Kickxellomycotina fungi.</title>
        <authorList>
            <person name="Reynolds N.K."/>
            <person name="Stajich J.E."/>
            <person name="Barry K."/>
            <person name="Grigoriev I.V."/>
            <person name="Crous P."/>
            <person name="Smith M.E."/>
        </authorList>
    </citation>
    <scope>NUCLEOTIDE SEQUENCE</scope>
    <source>
        <strain evidence="8">RSA 1196</strain>
    </source>
</reference>
<evidence type="ECO:0000256" key="5">
    <source>
        <dbReference type="SAM" id="MobiDB-lite"/>
    </source>
</evidence>
<evidence type="ECO:0000259" key="7">
    <source>
        <dbReference type="PROSITE" id="PS51006"/>
    </source>
</evidence>
<feature type="compositionally biased region" description="Polar residues" evidence="5">
    <location>
        <begin position="14"/>
        <end position="26"/>
    </location>
</feature>
<keyword evidence="6" id="KW-0812">Transmembrane</keyword>
<feature type="transmembrane region" description="Helical" evidence="6">
    <location>
        <begin position="48"/>
        <end position="67"/>
    </location>
</feature>
<evidence type="ECO:0000256" key="3">
    <source>
        <dbReference type="ARBA" id="ARBA00023115"/>
    </source>
</evidence>
<dbReference type="SUPFAM" id="SSF53335">
    <property type="entry name" value="S-adenosyl-L-methionine-dependent methyltransferases"/>
    <property type="match status" value="1"/>
</dbReference>
<comment type="similarity">
    <text evidence="1">Belongs to the spermidine/spermine synthase family.</text>
</comment>
<dbReference type="PANTHER" id="PTHR43317:SF1">
    <property type="entry name" value="THERMOSPERMINE SYNTHASE ACAULIS5"/>
    <property type="match status" value="1"/>
</dbReference>
<proteinExistence type="inferred from homology"/>
<feature type="transmembrane region" description="Helical" evidence="6">
    <location>
        <begin position="260"/>
        <end position="282"/>
    </location>
</feature>
<dbReference type="GO" id="GO:0006596">
    <property type="term" value="P:polyamine biosynthetic process"/>
    <property type="evidence" value="ECO:0007669"/>
    <property type="project" value="UniProtKB-UniRule"/>
</dbReference>
<dbReference type="NCBIfam" id="NF037959">
    <property type="entry name" value="MFS_SpdSyn"/>
    <property type="match status" value="1"/>
</dbReference>
<dbReference type="AlphaFoldDB" id="A0A9W8AKJ5"/>
<evidence type="ECO:0000313" key="8">
    <source>
        <dbReference type="EMBL" id="KAJ1956094.1"/>
    </source>
</evidence>
<dbReference type="Pfam" id="PF01564">
    <property type="entry name" value="Spermine_synth"/>
    <property type="match status" value="1"/>
</dbReference>
<dbReference type="PANTHER" id="PTHR43317">
    <property type="entry name" value="THERMOSPERMINE SYNTHASE ACAULIS5"/>
    <property type="match status" value="1"/>
</dbReference>
<evidence type="ECO:0000256" key="6">
    <source>
        <dbReference type="SAM" id="Phobius"/>
    </source>
</evidence>
<dbReference type="OrthoDB" id="2016285at2759"/>
<dbReference type="InterPro" id="IPR029063">
    <property type="entry name" value="SAM-dependent_MTases_sf"/>
</dbReference>
<feature type="transmembrane region" description="Helical" evidence="6">
    <location>
        <begin position="125"/>
        <end position="143"/>
    </location>
</feature>
<accession>A0A9W8AKJ5</accession>
<sequence length="524" mass="57803">MSLRHRPPAERGESSQPSLSTSTDKATPSPIPTVVIPKWVGPSLLVEALRVLVLATCVLALGVILRVSPRVTEPVYGNVFAYLHFESMAALAYALGGVLGWTLGQPTMHQSHTTSPEVLGGIHRCVQVLLVLAALLAASPSLVRHLLPYRMDWGPYLGPHLTQLVHGYPAAFLVGVASVQPLYPLFDMKRMTPRYWLIQGSLLAGLWFTGAVVQAYLNPTHTCETNHMFAIQITVVSVVVAMVQSYLTQNENPGSSQPTMSLFGFLPVKRLVPCVTVLLLVLRSSVVEPVCKATSVPDTFNPMPNLPIRVVDREESVTGWISVIKNEQSRYMALRSGYSFIGGRWEDPNESIFITFYAMEGARLVEGRAKNDSQPQRGLQLGLGVGICTDSLQRSGVLMDVVEIDPVVYRFARKYFDLQEPHQVYLQDGRAFIEHVAQNETYDYIFHDVFAGGSVPASLFSVEALEQVKRILKPDGVLALNFVGSHMPPNHRAFLYVWKTLAAVFPNVVCHPESTKDPSAVLNY</sequence>
<evidence type="ECO:0000313" key="9">
    <source>
        <dbReference type="Proteomes" id="UP001150925"/>
    </source>
</evidence>
<organism evidence="8 9">
    <name type="scientific">Dispira parvispora</name>
    <dbReference type="NCBI Taxonomy" id="1520584"/>
    <lineage>
        <taxon>Eukaryota</taxon>
        <taxon>Fungi</taxon>
        <taxon>Fungi incertae sedis</taxon>
        <taxon>Zoopagomycota</taxon>
        <taxon>Kickxellomycotina</taxon>
        <taxon>Dimargaritomycetes</taxon>
        <taxon>Dimargaritales</taxon>
        <taxon>Dimargaritaceae</taxon>
        <taxon>Dispira</taxon>
    </lineage>
</organism>
<feature type="non-terminal residue" evidence="8">
    <location>
        <position position="524"/>
    </location>
</feature>
<dbReference type="GO" id="GO:0016740">
    <property type="term" value="F:transferase activity"/>
    <property type="evidence" value="ECO:0007669"/>
    <property type="project" value="UniProtKB-UniRule"/>
</dbReference>
<feature type="transmembrane region" description="Helical" evidence="6">
    <location>
        <begin position="163"/>
        <end position="183"/>
    </location>
</feature>
<keyword evidence="6" id="KW-0472">Membrane</keyword>
<dbReference type="InterPro" id="IPR030374">
    <property type="entry name" value="PABS"/>
</dbReference>
<feature type="transmembrane region" description="Helical" evidence="6">
    <location>
        <begin position="79"/>
        <end position="104"/>
    </location>
</feature>
<dbReference type="Proteomes" id="UP001150925">
    <property type="component" value="Unassembled WGS sequence"/>
</dbReference>
<protein>
    <recommendedName>
        <fullName evidence="7">PABS domain-containing protein</fullName>
    </recommendedName>
</protein>
<evidence type="ECO:0000256" key="1">
    <source>
        <dbReference type="ARBA" id="ARBA00007867"/>
    </source>
</evidence>
<dbReference type="PROSITE" id="PS51006">
    <property type="entry name" value="PABS_2"/>
    <property type="match status" value="1"/>
</dbReference>
<keyword evidence="9" id="KW-1185">Reference proteome</keyword>
<dbReference type="CDD" id="cd02440">
    <property type="entry name" value="AdoMet_MTases"/>
    <property type="match status" value="1"/>
</dbReference>
<keyword evidence="6" id="KW-1133">Transmembrane helix</keyword>
<dbReference type="EMBL" id="JANBPY010002193">
    <property type="protein sequence ID" value="KAJ1956094.1"/>
    <property type="molecule type" value="Genomic_DNA"/>
</dbReference>
<evidence type="ECO:0000256" key="4">
    <source>
        <dbReference type="PROSITE-ProRule" id="PRU00354"/>
    </source>
</evidence>
<keyword evidence="3 4" id="KW-0620">Polyamine biosynthesis</keyword>
<keyword evidence="2 4" id="KW-0808">Transferase</keyword>
<dbReference type="Gene3D" id="3.40.50.150">
    <property type="entry name" value="Vaccinia Virus protein VP39"/>
    <property type="match status" value="1"/>
</dbReference>
<feature type="transmembrane region" description="Helical" evidence="6">
    <location>
        <begin position="195"/>
        <end position="217"/>
    </location>
</feature>
<name>A0A9W8AKJ5_9FUNG</name>
<feature type="domain" description="PABS" evidence="7">
    <location>
        <begin position="399"/>
        <end position="524"/>
    </location>
</feature>
<feature type="region of interest" description="Disordered" evidence="5">
    <location>
        <begin position="1"/>
        <end position="28"/>
    </location>
</feature>